<keyword evidence="1" id="KW-1133">Transmembrane helix</keyword>
<dbReference type="AlphaFoldDB" id="A0A844ZNM5"/>
<sequence>MTYFTAGEWLVLIQQELLLFAGVFFLIGMIDEMAIDLTWVWLKLTGRKKTRSIGQNVAGTTPLRGKAAIFIPAWQEAAVVGTTIAHMLSVWKQAQFSIYVGCYRNDPETMDAITRSAGGDARLRLVLHDRAGPSTKADCLNRLFAALEEDETRQGFRARMIVLHDAEDMVDTAELALLDEAMDQAELIQLPVLPVPIAKSRWISGHYCEEFAEAHGKTMIVRDAVRAAMPLAGVGCAVERETLARLAQSKRHKRPFSAECLTEDYELGIGVAELGARVKFIRMRDADGRLVATRACFPAELAQAVRQKTRWVHGIAFQSWDRLGWSARPTELWMRLRDRRGPLTALVLAAAYLLLVLSTIGWVLGELGYGVSFELTTGLKIILILNVVSLVWRAAWRFAFTWREYGWREGIRAVLRMPVANIIAIMAGRRALGAYVRSLFGQLPSWDKTEHVAHPVLIRAQSGAA</sequence>
<evidence type="ECO:0000313" key="2">
    <source>
        <dbReference type="EMBL" id="MXO89445.1"/>
    </source>
</evidence>
<evidence type="ECO:0000313" key="3">
    <source>
        <dbReference type="Proteomes" id="UP000442714"/>
    </source>
</evidence>
<dbReference type="EMBL" id="WTYX01000001">
    <property type="protein sequence ID" value="MXO89445.1"/>
    <property type="molecule type" value="Genomic_DNA"/>
</dbReference>
<dbReference type="SUPFAM" id="SSF53448">
    <property type="entry name" value="Nucleotide-diphospho-sugar transferases"/>
    <property type="match status" value="1"/>
</dbReference>
<keyword evidence="1" id="KW-0472">Membrane</keyword>
<dbReference type="Proteomes" id="UP000442714">
    <property type="component" value="Unassembled WGS sequence"/>
</dbReference>
<protein>
    <submittedName>
        <fullName evidence="2">Glycosyl transferase family protein</fullName>
    </submittedName>
</protein>
<dbReference type="GO" id="GO:0016740">
    <property type="term" value="F:transferase activity"/>
    <property type="evidence" value="ECO:0007669"/>
    <property type="project" value="UniProtKB-KW"/>
</dbReference>
<dbReference type="InterPro" id="IPR029044">
    <property type="entry name" value="Nucleotide-diphossugar_trans"/>
</dbReference>
<proteinExistence type="predicted"/>
<evidence type="ECO:0000256" key="1">
    <source>
        <dbReference type="SAM" id="Phobius"/>
    </source>
</evidence>
<keyword evidence="2" id="KW-0808">Transferase</keyword>
<keyword evidence="3" id="KW-1185">Reference proteome</keyword>
<comment type="caution">
    <text evidence="2">The sequence shown here is derived from an EMBL/GenBank/DDBJ whole genome shotgun (WGS) entry which is preliminary data.</text>
</comment>
<keyword evidence="1" id="KW-0812">Transmembrane</keyword>
<dbReference type="OrthoDB" id="5294733at2"/>
<dbReference type="RefSeq" id="WP_160602842.1">
    <property type="nucleotide sequence ID" value="NZ_WTYX01000001.1"/>
</dbReference>
<reference evidence="2 3" key="1">
    <citation type="submission" date="2019-12" db="EMBL/GenBank/DDBJ databases">
        <title>Genomic-based taxomic classification of the family Erythrobacteraceae.</title>
        <authorList>
            <person name="Xu L."/>
        </authorList>
    </citation>
    <scope>NUCLEOTIDE SEQUENCE [LARGE SCALE GENOMIC DNA]</scope>
    <source>
        <strain evidence="2 3">KCTC 52763</strain>
    </source>
</reference>
<name>A0A844ZNM5_9SPHN</name>
<feature type="transmembrane region" description="Helical" evidence="1">
    <location>
        <begin position="17"/>
        <end position="42"/>
    </location>
</feature>
<feature type="transmembrane region" description="Helical" evidence="1">
    <location>
        <begin position="377"/>
        <end position="396"/>
    </location>
</feature>
<dbReference type="NCBIfam" id="NF011307">
    <property type="entry name" value="PRK14716.1-5"/>
    <property type="match status" value="1"/>
</dbReference>
<feature type="transmembrane region" description="Helical" evidence="1">
    <location>
        <begin position="343"/>
        <end position="365"/>
    </location>
</feature>
<accession>A0A844ZNM5</accession>
<dbReference type="Pfam" id="PF13641">
    <property type="entry name" value="Glyco_tranf_2_3"/>
    <property type="match status" value="1"/>
</dbReference>
<gene>
    <name evidence="2" type="ORF">GRI41_01290</name>
</gene>
<organism evidence="2 3">
    <name type="scientific">Pontixanthobacter aquaemixtae</name>
    <dbReference type="NCBI Taxonomy" id="1958940"/>
    <lineage>
        <taxon>Bacteria</taxon>
        <taxon>Pseudomonadati</taxon>
        <taxon>Pseudomonadota</taxon>
        <taxon>Alphaproteobacteria</taxon>
        <taxon>Sphingomonadales</taxon>
        <taxon>Erythrobacteraceae</taxon>
        <taxon>Pontixanthobacter</taxon>
    </lineage>
</organism>